<evidence type="ECO:0000259" key="1">
    <source>
        <dbReference type="Pfam" id="PF13648"/>
    </source>
</evidence>
<evidence type="ECO:0000313" key="3">
    <source>
        <dbReference type="Proteomes" id="UP000190813"/>
    </source>
</evidence>
<dbReference type="InterPro" id="IPR024311">
    <property type="entry name" value="Lipocalin-like"/>
</dbReference>
<gene>
    <name evidence="2" type="ORF">BAZ10_12575</name>
</gene>
<dbReference type="PROSITE" id="PS51257">
    <property type="entry name" value="PROKAR_LIPOPROTEIN"/>
    <property type="match status" value="1"/>
</dbReference>
<feature type="domain" description="Lipocalin-like" evidence="1">
    <location>
        <begin position="32"/>
        <end position="130"/>
    </location>
</feature>
<dbReference type="EMBL" id="MAHX01000021">
    <property type="protein sequence ID" value="OPC61282.1"/>
    <property type="molecule type" value="Genomic_DNA"/>
</dbReference>
<reference evidence="2 3" key="1">
    <citation type="submission" date="2016-06" db="EMBL/GenBank/DDBJ databases">
        <title>Revisiting the taxonomy of the Elizabethkingia Genus based on Whole-Genome Sequencing, Optical Mapping, and MALDI-TOF.</title>
        <authorList>
            <person name="Nicholson A.C."/>
        </authorList>
    </citation>
    <scope>NUCLEOTIDE SEQUENCE [LARGE SCALE GENOMIC DNA]</scope>
    <source>
        <strain evidence="2 3">G4070</strain>
    </source>
</reference>
<dbReference type="RefSeq" id="WP_078773326.1">
    <property type="nucleotide sequence ID" value="NZ_CBCSBR010000013.1"/>
</dbReference>
<protein>
    <recommendedName>
        <fullName evidence="1">Lipocalin-like domain-containing protein</fullName>
    </recommendedName>
</protein>
<comment type="caution">
    <text evidence="2">The sequence shown here is derived from an EMBL/GenBank/DDBJ whole genome shotgun (WGS) entry which is preliminary data.</text>
</comment>
<accession>A0A1T3M9J9</accession>
<dbReference type="AlphaFoldDB" id="A0A1T3M9J9"/>
<organism evidence="2 3">
    <name type="scientific">Elizabethkingia occulta</name>
    <dbReference type="NCBI Taxonomy" id="1867263"/>
    <lineage>
        <taxon>Bacteria</taxon>
        <taxon>Pseudomonadati</taxon>
        <taxon>Bacteroidota</taxon>
        <taxon>Flavobacteriia</taxon>
        <taxon>Flavobacteriales</taxon>
        <taxon>Weeksellaceae</taxon>
        <taxon>Elizabethkingia</taxon>
    </lineage>
</organism>
<evidence type="ECO:0000313" key="2">
    <source>
        <dbReference type="EMBL" id="OPC61282.1"/>
    </source>
</evidence>
<name>A0A1T3M9J9_9FLAO</name>
<dbReference type="Proteomes" id="UP000190813">
    <property type="component" value="Unassembled WGS sequence"/>
</dbReference>
<sequence>MKKILLTTLAIGLLVSCRKDDENKNNNDAVSITGTWKAVKKEVISGKDMKRILETELSNECQKNSRFEFTTYNKYNVVAYDNFAGKCVIEDQFSISYSYNSTTKKLAIKHSSSEAYEGTVEQLTTTKLQIMGEYLGDYDKDGINDYERTYYER</sequence>
<keyword evidence="3" id="KW-1185">Reference proteome</keyword>
<dbReference type="Pfam" id="PF13648">
    <property type="entry name" value="Lipocalin_4"/>
    <property type="match status" value="1"/>
</dbReference>
<proteinExistence type="predicted"/>